<organism evidence="3 4">
    <name type="scientific">Actinospica durhamensis</name>
    <dbReference type="NCBI Taxonomy" id="1508375"/>
    <lineage>
        <taxon>Bacteria</taxon>
        <taxon>Bacillati</taxon>
        <taxon>Actinomycetota</taxon>
        <taxon>Actinomycetes</taxon>
        <taxon>Catenulisporales</taxon>
        <taxon>Actinospicaceae</taxon>
        <taxon>Actinospica</taxon>
    </lineage>
</organism>
<dbReference type="EMBL" id="JAGSOG010000393">
    <property type="protein sequence ID" value="MBR7839193.1"/>
    <property type="molecule type" value="Genomic_DNA"/>
</dbReference>
<evidence type="ECO:0000313" key="4">
    <source>
        <dbReference type="Proteomes" id="UP000675781"/>
    </source>
</evidence>
<dbReference type="GO" id="GO:0006629">
    <property type="term" value="P:lipid metabolic process"/>
    <property type="evidence" value="ECO:0007669"/>
    <property type="project" value="InterPro"/>
</dbReference>
<dbReference type="Pfam" id="PF19277">
    <property type="entry name" value="GPAT_C"/>
    <property type="match status" value="1"/>
</dbReference>
<dbReference type="GO" id="GO:0005886">
    <property type="term" value="C:plasma membrane"/>
    <property type="evidence" value="ECO:0007669"/>
    <property type="project" value="TreeGrafter"/>
</dbReference>
<sequence length="491" mass="52707">MAVRAHLAGSRTRRRRWAERLLAALTRPPLRHLRAVYLDPAWAAAAGTVGGAPLVLLPAHRSYLDTLVLDRALREAGLARPWRLAGANLAFWPLGALGRRSGMIFIRREFGTDPAYHAAVRGYLAALLARGQGLEWYPEAGRTRTGRLRPLRNGMPRLLVGAYADSGVEDVLVLPVSIVYDALPDIEAVTAEDAGAAKPPEGIRALIRYLRAGRTEGPRQAWITCAEPISLRALTHDASGDWDAARTLTRRVAIGLREATAVTAESLLALVFAADGGAIGVNAAVGADEVSRQFDALLAHAQARRIPLVRPYSFAAALESLVRTRLLEQRADGFAVVAGRERILAYHRGVVAHWFLPRAAAELVAGGAVTTARISTLLGRPDGFARRVEEELAVLDEGGWEHQPFLLAPRLLGPVLSAYHDAAGGPRTPTPSAELRAAAFALMTAEGLLEPGADAAAGDDFQRELACLTARLRVMAVLDRSRHPGTADVRG</sequence>
<keyword evidence="4" id="KW-1185">Reference proteome</keyword>
<dbReference type="PANTHER" id="PTHR12563">
    <property type="entry name" value="GLYCEROL-3-PHOSPHATE ACYLTRANSFERASE"/>
    <property type="match status" value="1"/>
</dbReference>
<reference evidence="3" key="1">
    <citation type="submission" date="2021-04" db="EMBL/GenBank/DDBJ databases">
        <title>Genome based classification of Actinospica acidithermotolerans sp. nov., an actinobacterium isolated from an Indonesian hot spring.</title>
        <authorList>
            <person name="Kusuma A.B."/>
            <person name="Putra K.E."/>
            <person name="Nafisah S."/>
            <person name="Loh J."/>
            <person name="Nouioui I."/>
            <person name="Goodfellow M."/>
        </authorList>
    </citation>
    <scope>NUCLEOTIDE SEQUENCE</scope>
    <source>
        <strain evidence="3">CSCA 57</strain>
    </source>
</reference>
<dbReference type="InterPro" id="IPR045520">
    <property type="entry name" value="GPAT/DHAPAT_C"/>
</dbReference>
<gene>
    <name evidence="3" type="ORF">KDL01_38380</name>
</gene>
<dbReference type="RefSeq" id="WP_212533634.1">
    <property type="nucleotide sequence ID" value="NZ_JAGSOG010000393.1"/>
</dbReference>
<accession>A0A941EZ32</accession>
<comment type="subcellular location">
    <subcellularLocation>
        <location evidence="1">Endomembrane system</location>
        <topology evidence="1">Peripheral membrane protein</topology>
    </subcellularLocation>
</comment>
<comment type="caution">
    <text evidence="3">The sequence shown here is derived from an EMBL/GenBank/DDBJ whole genome shotgun (WGS) entry which is preliminary data.</text>
</comment>
<proteinExistence type="predicted"/>
<dbReference type="InterPro" id="IPR002123">
    <property type="entry name" value="Plipid/glycerol_acylTrfase"/>
</dbReference>
<dbReference type="Proteomes" id="UP000675781">
    <property type="component" value="Unassembled WGS sequence"/>
</dbReference>
<evidence type="ECO:0000313" key="3">
    <source>
        <dbReference type="EMBL" id="MBR7839193.1"/>
    </source>
</evidence>
<keyword evidence="3" id="KW-0012">Acyltransferase</keyword>
<keyword evidence="3" id="KW-0808">Transferase</keyword>
<dbReference type="SUPFAM" id="SSF69593">
    <property type="entry name" value="Glycerol-3-phosphate (1)-acyltransferase"/>
    <property type="match status" value="1"/>
</dbReference>
<dbReference type="PANTHER" id="PTHR12563:SF17">
    <property type="entry name" value="DIHYDROXYACETONE PHOSPHATE ACYLTRANSFERASE"/>
    <property type="match status" value="1"/>
</dbReference>
<dbReference type="AlphaFoldDB" id="A0A941EZ32"/>
<dbReference type="Pfam" id="PF01553">
    <property type="entry name" value="Acyltransferase"/>
    <property type="match status" value="1"/>
</dbReference>
<name>A0A941EZ32_9ACTN</name>
<dbReference type="SMART" id="SM00563">
    <property type="entry name" value="PlsC"/>
    <property type="match status" value="1"/>
</dbReference>
<evidence type="ECO:0000256" key="1">
    <source>
        <dbReference type="ARBA" id="ARBA00004184"/>
    </source>
</evidence>
<dbReference type="InterPro" id="IPR022284">
    <property type="entry name" value="GPAT/DHAPAT"/>
</dbReference>
<feature type="domain" description="Phospholipid/glycerol acyltransferase" evidence="2">
    <location>
        <begin position="54"/>
        <end position="181"/>
    </location>
</feature>
<protein>
    <submittedName>
        <fullName evidence="3">1-acyl-sn-glycerol-3-phosphate acyltransferase</fullName>
    </submittedName>
</protein>
<dbReference type="GO" id="GO:0008374">
    <property type="term" value="F:O-acyltransferase activity"/>
    <property type="evidence" value="ECO:0007669"/>
    <property type="project" value="InterPro"/>
</dbReference>
<dbReference type="GO" id="GO:0012505">
    <property type="term" value="C:endomembrane system"/>
    <property type="evidence" value="ECO:0007669"/>
    <property type="project" value="UniProtKB-SubCell"/>
</dbReference>
<evidence type="ECO:0000259" key="2">
    <source>
        <dbReference type="SMART" id="SM00563"/>
    </source>
</evidence>